<dbReference type="InterPro" id="IPR058245">
    <property type="entry name" value="NreC/VraR/RcsB-like_REC"/>
</dbReference>
<dbReference type="InterPro" id="IPR000792">
    <property type="entry name" value="Tscrpt_reg_LuxR_C"/>
</dbReference>
<dbReference type="EMBL" id="AP026073">
    <property type="protein sequence ID" value="BDM67187.1"/>
    <property type="molecule type" value="Genomic_DNA"/>
</dbReference>
<organism evidence="8 9">
    <name type="scientific">Streptomyces nigrescens</name>
    <dbReference type="NCBI Taxonomy" id="1920"/>
    <lineage>
        <taxon>Bacteria</taxon>
        <taxon>Bacillati</taxon>
        <taxon>Actinomycetota</taxon>
        <taxon>Actinomycetes</taxon>
        <taxon>Kitasatosporales</taxon>
        <taxon>Streptomycetaceae</taxon>
        <taxon>Streptomyces</taxon>
    </lineage>
</organism>
<dbReference type="SMART" id="SM00421">
    <property type="entry name" value="HTH_LUXR"/>
    <property type="match status" value="1"/>
</dbReference>
<keyword evidence="1 5" id="KW-0597">Phosphoprotein</keyword>
<dbReference type="Proteomes" id="UP001059597">
    <property type="component" value="Chromosome"/>
</dbReference>
<evidence type="ECO:0000256" key="4">
    <source>
        <dbReference type="ARBA" id="ARBA00023163"/>
    </source>
</evidence>
<accession>A0ABM7ZM81</accession>
<dbReference type="PANTHER" id="PTHR43214:SF24">
    <property type="entry name" value="TRANSCRIPTIONAL REGULATORY PROTEIN NARL-RELATED"/>
    <property type="match status" value="1"/>
</dbReference>
<keyword evidence="9" id="KW-1185">Reference proteome</keyword>
<keyword evidence="3 8" id="KW-0238">DNA-binding</keyword>
<feature type="modified residue" description="4-aspartylphosphate" evidence="5">
    <location>
        <position position="52"/>
    </location>
</feature>
<dbReference type="PROSITE" id="PS50110">
    <property type="entry name" value="RESPONSE_REGULATORY"/>
    <property type="match status" value="1"/>
</dbReference>
<dbReference type="PRINTS" id="PR00038">
    <property type="entry name" value="HTHLUXR"/>
</dbReference>
<keyword evidence="2" id="KW-0805">Transcription regulation</keyword>
<evidence type="ECO:0000313" key="9">
    <source>
        <dbReference type="Proteomes" id="UP001059597"/>
    </source>
</evidence>
<dbReference type="InterPro" id="IPR011006">
    <property type="entry name" value="CheY-like_superfamily"/>
</dbReference>
<evidence type="ECO:0000256" key="2">
    <source>
        <dbReference type="ARBA" id="ARBA00023015"/>
    </source>
</evidence>
<proteinExistence type="predicted"/>
<evidence type="ECO:0000259" key="7">
    <source>
        <dbReference type="PROSITE" id="PS50110"/>
    </source>
</evidence>
<dbReference type="Pfam" id="PF00196">
    <property type="entry name" value="GerE"/>
    <property type="match status" value="1"/>
</dbReference>
<gene>
    <name evidence="8" type="ORF">HEK616_06740</name>
</gene>
<evidence type="ECO:0000256" key="3">
    <source>
        <dbReference type="ARBA" id="ARBA00023125"/>
    </source>
</evidence>
<dbReference type="CDD" id="cd06170">
    <property type="entry name" value="LuxR_C_like"/>
    <property type="match status" value="1"/>
</dbReference>
<dbReference type="SMART" id="SM00448">
    <property type="entry name" value="REC"/>
    <property type="match status" value="1"/>
</dbReference>
<feature type="domain" description="HTH luxR-type" evidence="6">
    <location>
        <begin position="148"/>
        <end position="213"/>
    </location>
</feature>
<dbReference type="SUPFAM" id="SSF46894">
    <property type="entry name" value="C-terminal effector domain of the bipartite response regulators"/>
    <property type="match status" value="1"/>
</dbReference>
<dbReference type="SUPFAM" id="SSF52172">
    <property type="entry name" value="CheY-like"/>
    <property type="match status" value="1"/>
</dbReference>
<sequence length="225" mass="23567">MTLTLVINDDPLLRAGLRLLIESADGLRAHDTGTAEALAESRRCQPDVALLDLPAGTHGDFALLRDLLTLPNPPRVAVLSSPSVDKYVLSALRMGAAGYLLKGTGPAELVASVRALAAGNTVLSGLAASQLMSELEDDMQDADASSAARRLTASLSAREHEVLAMVAEGLSNADIGRRLMLGTGTVKDCVSEIFTKLGVANRVQAAVIAYRARLPRSHTPTPHAA</sequence>
<dbReference type="PANTHER" id="PTHR43214">
    <property type="entry name" value="TWO-COMPONENT RESPONSE REGULATOR"/>
    <property type="match status" value="1"/>
</dbReference>
<dbReference type="InterPro" id="IPR016032">
    <property type="entry name" value="Sig_transdc_resp-reg_C-effctor"/>
</dbReference>
<keyword evidence="4" id="KW-0804">Transcription</keyword>
<feature type="domain" description="Response regulatory" evidence="7">
    <location>
        <begin position="3"/>
        <end position="117"/>
    </location>
</feature>
<dbReference type="PROSITE" id="PS50043">
    <property type="entry name" value="HTH_LUXR_2"/>
    <property type="match status" value="1"/>
</dbReference>
<dbReference type="InterPro" id="IPR001789">
    <property type="entry name" value="Sig_transdc_resp-reg_receiver"/>
</dbReference>
<dbReference type="Pfam" id="PF00072">
    <property type="entry name" value="Response_reg"/>
    <property type="match status" value="1"/>
</dbReference>
<dbReference type="RefSeq" id="WP_261951390.1">
    <property type="nucleotide sequence ID" value="NZ_AP026073.1"/>
</dbReference>
<dbReference type="CDD" id="cd17535">
    <property type="entry name" value="REC_NarL-like"/>
    <property type="match status" value="1"/>
</dbReference>
<name>A0ABM7ZM81_STRNI</name>
<evidence type="ECO:0000313" key="8">
    <source>
        <dbReference type="EMBL" id="BDM67187.1"/>
    </source>
</evidence>
<dbReference type="GO" id="GO:0003677">
    <property type="term" value="F:DNA binding"/>
    <property type="evidence" value="ECO:0007669"/>
    <property type="project" value="UniProtKB-KW"/>
</dbReference>
<dbReference type="InterPro" id="IPR039420">
    <property type="entry name" value="WalR-like"/>
</dbReference>
<protein>
    <submittedName>
        <fullName evidence="8">DNA-binding response regulator</fullName>
    </submittedName>
</protein>
<evidence type="ECO:0000256" key="5">
    <source>
        <dbReference type="PROSITE-ProRule" id="PRU00169"/>
    </source>
</evidence>
<evidence type="ECO:0000256" key="1">
    <source>
        <dbReference type="ARBA" id="ARBA00022553"/>
    </source>
</evidence>
<dbReference type="Gene3D" id="3.40.50.2300">
    <property type="match status" value="1"/>
</dbReference>
<reference evidence="8" key="1">
    <citation type="submission" date="2022-06" db="EMBL/GenBank/DDBJ databases">
        <title>Complete genome sequence of Streptomyces nigrescens HEK616.</title>
        <authorList>
            <person name="Asamizu S."/>
            <person name="Onaka H."/>
        </authorList>
    </citation>
    <scope>NUCLEOTIDE SEQUENCE</scope>
    <source>
        <strain evidence="8">HEK616</strain>
    </source>
</reference>
<evidence type="ECO:0000259" key="6">
    <source>
        <dbReference type="PROSITE" id="PS50043"/>
    </source>
</evidence>